<dbReference type="SUPFAM" id="SSF46689">
    <property type="entry name" value="Homeodomain-like"/>
    <property type="match status" value="2"/>
</dbReference>
<dbReference type="PANTHER" id="PTHR19303">
    <property type="entry name" value="TRANSPOSON"/>
    <property type="match status" value="1"/>
</dbReference>
<dbReference type="Gene3D" id="1.10.10.60">
    <property type="entry name" value="Homeodomain-like"/>
    <property type="match status" value="2"/>
</dbReference>
<keyword evidence="2" id="KW-0539">Nucleus</keyword>
<dbReference type="InterPro" id="IPR006600">
    <property type="entry name" value="HTH_CenpB_DNA-bd_dom"/>
</dbReference>
<comment type="caution">
    <text evidence="5">The sequence shown here is derived from an EMBL/GenBank/DDBJ whole genome shotgun (WGS) entry which is preliminary data.</text>
</comment>
<dbReference type="AlphaFoldDB" id="A0A7D9EXF7"/>
<evidence type="ECO:0000313" key="5">
    <source>
        <dbReference type="EMBL" id="CAB4019426.1"/>
    </source>
</evidence>
<dbReference type="Pfam" id="PF04218">
    <property type="entry name" value="CENP-B_N"/>
    <property type="match status" value="1"/>
</dbReference>
<dbReference type="PANTHER" id="PTHR19303:SF73">
    <property type="entry name" value="PROTEIN PDC2"/>
    <property type="match status" value="1"/>
</dbReference>
<dbReference type="InterPro" id="IPR007889">
    <property type="entry name" value="HTH_Psq"/>
</dbReference>
<dbReference type="EMBL" id="CACRXK020010448">
    <property type="protein sequence ID" value="CAB4019426.1"/>
    <property type="molecule type" value="Genomic_DNA"/>
</dbReference>
<sequence>IDDKVELIKYHESHPQLGVRKIAEKFSCGRTQVSTIIKNKESILDEWSHAAEEAKLTAKRLGDNEFQGSNGWLEKWRKRYNIKEMRVAGEDGDVNEVTLDSCQERVKELTKGYAPENVWNMDETGQFWKALPDKSLSEAGKRCRGGKKAKQRCT</sequence>
<name>A0A7D9EXF7_PARCT</name>
<keyword evidence="6" id="KW-1185">Reference proteome</keyword>
<accession>A0A7D9EXF7</accession>
<dbReference type="GO" id="GO:0003677">
    <property type="term" value="F:DNA binding"/>
    <property type="evidence" value="ECO:0007669"/>
    <property type="project" value="UniProtKB-KW"/>
</dbReference>
<dbReference type="Pfam" id="PF03221">
    <property type="entry name" value="HTH_Tnp_Tc5"/>
    <property type="match status" value="1"/>
</dbReference>
<evidence type="ECO:0000259" key="3">
    <source>
        <dbReference type="Pfam" id="PF03221"/>
    </source>
</evidence>
<dbReference type="GO" id="GO:0005634">
    <property type="term" value="C:nucleus"/>
    <property type="evidence" value="ECO:0007669"/>
    <property type="project" value="TreeGrafter"/>
</dbReference>
<organism evidence="5 6">
    <name type="scientific">Paramuricea clavata</name>
    <name type="common">Red gorgonian</name>
    <name type="synonym">Violescent sea-whip</name>
    <dbReference type="NCBI Taxonomy" id="317549"/>
    <lineage>
        <taxon>Eukaryota</taxon>
        <taxon>Metazoa</taxon>
        <taxon>Cnidaria</taxon>
        <taxon>Anthozoa</taxon>
        <taxon>Octocorallia</taxon>
        <taxon>Malacalcyonacea</taxon>
        <taxon>Plexauridae</taxon>
        <taxon>Paramuricea</taxon>
    </lineage>
</organism>
<dbReference type="InterPro" id="IPR050863">
    <property type="entry name" value="CenT-Element_Derived"/>
</dbReference>
<keyword evidence="1" id="KW-0238">DNA-binding</keyword>
<dbReference type="Proteomes" id="UP001152795">
    <property type="component" value="Unassembled WGS sequence"/>
</dbReference>
<evidence type="ECO:0000256" key="1">
    <source>
        <dbReference type="ARBA" id="ARBA00023125"/>
    </source>
</evidence>
<feature type="non-terminal residue" evidence="5">
    <location>
        <position position="1"/>
    </location>
</feature>
<evidence type="ECO:0000259" key="4">
    <source>
        <dbReference type="Pfam" id="PF04218"/>
    </source>
</evidence>
<proteinExistence type="predicted"/>
<feature type="domain" description="HTH psq-type" evidence="4">
    <location>
        <begin position="3"/>
        <end position="46"/>
    </location>
</feature>
<dbReference type="OrthoDB" id="5977792at2759"/>
<evidence type="ECO:0000256" key="2">
    <source>
        <dbReference type="ARBA" id="ARBA00023242"/>
    </source>
</evidence>
<gene>
    <name evidence="5" type="ORF">PACLA_8A049830</name>
</gene>
<dbReference type="InterPro" id="IPR009057">
    <property type="entry name" value="Homeodomain-like_sf"/>
</dbReference>
<reference evidence="5" key="1">
    <citation type="submission" date="2020-04" db="EMBL/GenBank/DDBJ databases">
        <authorList>
            <person name="Alioto T."/>
            <person name="Alioto T."/>
            <person name="Gomez Garrido J."/>
        </authorList>
    </citation>
    <scope>NUCLEOTIDE SEQUENCE</scope>
    <source>
        <strain evidence="5">A484AB</strain>
    </source>
</reference>
<evidence type="ECO:0000313" key="6">
    <source>
        <dbReference type="Proteomes" id="UP001152795"/>
    </source>
</evidence>
<feature type="domain" description="HTH CENPB-type" evidence="3">
    <location>
        <begin position="54"/>
        <end position="84"/>
    </location>
</feature>
<protein>
    <submittedName>
        <fullName evidence="5">Tigger transposable element-derived 6-like</fullName>
    </submittedName>
</protein>